<organism evidence="2 3">
    <name type="scientific">Hibiscus sabdariffa</name>
    <name type="common">roselle</name>
    <dbReference type="NCBI Taxonomy" id="183260"/>
    <lineage>
        <taxon>Eukaryota</taxon>
        <taxon>Viridiplantae</taxon>
        <taxon>Streptophyta</taxon>
        <taxon>Embryophyta</taxon>
        <taxon>Tracheophyta</taxon>
        <taxon>Spermatophyta</taxon>
        <taxon>Magnoliopsida</taxon>
        <taxon>eudicotyledons</taxon>
        <taxon>Gunneridae</taxon>
        <taxon>Pentapetalae</taxon>
        <taxon>rosids</taxon>
        <taxon>malvids</taxon>
        <taxon>Malvales</taxon>
        <taxon>Malvaceae</taxon>
        <taxon>Malvoideae</taxon>
        <taxon>Hibiscus</taxon>
    </lineage>
</organism>
<dbReference type="Pfam" id="PF00612">
    <property type="entry name" value="IQ"/>
    <property type="match status" value="1"/>
</dbReference>
<name>A0ABR2R5N6_9ROSI</name>
<proteinExistence type="predicted"/>
<dbReference type="InterPro" id="IPR000048">
    <property type="entry name" value="IQ_motif_EF-hand-BS"/>
</dbReference>
<comment type="caution">
    <text evidence="2">The sequence shown here is derived from an EMBL/GenBank/DDBJ whole genome shotgun (WGS) entry which is preliminary data.</text>
</comment>
<protein>
    <recommendedName>
        <fullName evidence="4">Secreted protein</fullName>
    </recommendedName>
</protein>
<evidence type="ECO:0000256" key="1">
    <source>
        <dbReference type="ARBA" id="ARBA00022860"/>
    </source>
</evidence>
<dbReference type="EMBL" id="JBBPBN010000026">
    <property type="protein sequence ID" value="KAK9008135.1"/>
    <property type="molecule type" value="Genomic_DNA"/>
</dbReference>
<keyword evidence="1" id="KW-0112">Calmodulin-binding</keyword>
<dbReference type="Proteomes" id="UP001396334">
    <property type="component" value="Unassembled WGS sequence"/>
</dbReference>
<accession>A0ABR2R5N6</accession>
<reference evidence="2 3" key="1">
    <citation type="journal article" date="2024" name="G3 (Bethesda)">
        <title>Genome assembly of Hibiscus sabdariffa L. provides insights into metabolisms of medicinal natural products.</title>
        <authorList>
            <person name="Kim T."/>
        </authorList>
    </citation>
    <scope>NUCLEOTIDE SEQUENCE [LARGE SCALE GENOMIC DNA]</scope>
    <source>
        <strain evidence="2">TK-2024</strain>
        <tissue evidence="2">Old leaves</tissue>
    </source>
</reference>
<gene>
    <name evidence="2" type="ORF">V6N11_075037</name>
</gene>
<evidence type="ECO:0008006" key="4">
    <source>
        <dbReference type="Google" id="ProtNLM"/>
    </source>
</evidence>
<dbReference type="PROSITE" id="PS50096">
    <property type="entry name" value="IQ"/>
    <property type="match status" value="1"/>
</dbReference>
<sequence>MQGTIAVVVACCCGYLQLPSLRACDIVNGLGLNYCVGHCLVKVWFGLDNRDPGSGHARSLAASVRFVVLERCKSDSTIKIQKVFRGFLVRKSLKKIMAIREQVNEMERGVRRQRQWL</sequence>
<keyword evidence="3" id="KW-1185">Reference proteome</keyword>
<evidence type="ECO:0000313" key="2">
    <source>
        <dbReference type="EMBL" id="KAK9008135.1"/>
    </source>
</evidence>
<evidence type="ECO:0000313" key="3">
    <source>
        <dbReference type="Proteomes" id="UP001396334"/>
    </source>
</evidence>